<keyword evidence="5 11" id="KW-0347">Helicase</keyword>
<evidence type="ECO:0000256" key="2">
    <source>
        <dbReference type="ARBA" id="ARBA00012552"/>
    </source>
</evidence>
<dbReference type="Gene3D" id="3.40.50.300">
    <property type="entry name" value="P-loop containing nucleotide triphosphate hydrolases"/>
    <property type="match status" value="3"/>
</dbReference>
<dbReference type="EC" id="3.6.4.13" evidence="2"/>
<keyword evidence="3" id="KW-0547">Nucleotide-binding</keyword>
<dbReference type="InterPro" id="IPR002464">
    <property type="entry name" value="DNA/RNA_helicase_DEAH_CS"/>
</dbReference>
<dbReference type="Pfam" id="PF23362">
    <property type="entry name" value="DHX37_C"/>
    <property type="match status" value="1"/>
</dbReference>
<evidence type="ECO:0000259" key="10">
    <source>
        <dbReference type="PROSITE" id="PS51194"/>
    </source>
</evidence>
<dbReference type="InterPro" id="IPR007502">
    <property type="entry name" value="Helicase-assoc_dom"/>
</dbReference>
<dbReference type="CDD" id="cd17982">
    <property type="entry name" value="DEXHc_DHX37"/>
    <property type="match status" value="1"/>
</dbReference>
<dbReference type="PROSITE" id="PS51194">
    <property type="entry name" value="HELICASE_CTER"/>
    <property type="match status" value="1"/>
</dbReference>
<dbReference type="SMART" id="SM00490">
    <property type="entry name" value="HELICc"/>
    <property type="match status" value="1"/>
</dbReference>
<dbReference type="GO" id="GO:0005730">
    <property type="term" value="C:nucleolus"/>
    <property type="evidence" value="ECO:0007669"/>
    <property type="project" value="TreeGrafter"/>
</dbReference>
<keyword evidence="6" id="KW-0067">ATP-binding</keyword>
<dbReference type="FunFam" id="3.40.50.300:FF:000637">
    <property type="entry name" value="ATP-dependent RNA helicase DHX37/DHR1"/>
    <property type="match status" value="1"/>
</dbReference>
<feature type="domain" description="Helicase ATP-binding" evidence="9">
    <location>
        <begin position="302"/>
        <end position="468"/>
    </location>
</feature>
<dbReference type="GO" id="GO:0003724">
    <property type="term" value="F:RNA helicase activity"/>
    <property type="evidence" value="ECO:0007669"/>
    <property type="project" value="UniProtKB-EC"/>
</dbReference>
<evidence type="ECO:0000256" key="3">
    <source>
        <dbReference type="ARBA" id="ARBA00022741"/>
    </source>
</evidence>
<protein>
    <recommendedName>
        <fullName evidence="2">RNA helicase</fullName>
        <ecNumber evidence="2">3.6.4.13</ecNumber>
    </recommendedName>
</protein>
<comment type="similarity">
    <text evidence="1">Belongs to the DEAD box helicase family. DEAH subfamily.</text>
</comment>
<evidence type="ECO:0000256" key="7">
    <source>
        <dbReference type="ARBA" id="ARBA00047984"/>
    </source>
</evidence>
<keyword evidence="4" id="KW-0378">Hydrolase</keyword>
<feature type="region of interest" description="Disordered" evidence="8">
    <location>
        <begin position="534"/>
        <end position="574"/>
    </location>
</feature>
<reference evidence="11" key="1">
    <citation type="submission" date="2021-05" db="EMBL/GenBank/DDBJ databases">
        <authorList>
            <person name="Alioto T."/>
            <person name="Alioto T."/>
            <person name="Gomez Garrido J."/>
        </authorList>
    </citation>
    <scope>NUCLEOTIDE SEQUENCE</scope>
</reference>
<dbReference type="Pfam" id="PF00271">
    <property type="entry name" value="Helicase_C"/>
    <property type="match status" value="1"/>
</dbReference>
<evidence type="ECO:0000256" key="4">
    <source>
        <dbReference type="ARBA" id="ARBA00022801"/>
    </source>
</evidence>
<dbReference type="AlphaFoldDB" id="A0A8D8M921"/>
<dbReference type="PANTHER" id="PTHR18934:SF99">
    <property type="entry name" value="ATP-DEPENDENT RNA HELICASE DHX37-RELATED"/>
    <property type="match status" value="1"/>
</dbReference>
<evidence type="ECO:0000256" key="8">
    <source>
        <dbReference type="SAM" id="MobiDB-lite"/>
    </source>
</evidence>
<dbReference type="InterPro" id="IPR056371">
    <property type="entry name" value="DHX37-like_C"/>
</dbReference>
<evidence type="ECO:0000313" key="11">
    <source>
        <dbReference type="EMBL" id="CAG6624240.1"/>
    </source>
</evidence>
<dbReference type="GO" id="GO:0000462">
    <property type="term" value="P:maturation of SSU-rRNA from tricistronic rRNA transcript (SSU-rRNA, 5.8S rRNA, LSU-rRNA)"/>
    <property type="evidence" value="ECO:0007669"/>
    <property type="project" value="TreeGrafter"/>
</dbReference>
<dbReference type="InterPro" id="IPR011709">
    <property type="entry name" value="DEAD-box_helicase_OB_fold"/>
</dbReference>
<feature type="compositionally biased region" description="Acidic residues" evidence="8">
    <location>
        <begin position="179"/>
        <end position="219"/>
    </location>
</feature>
<dbReference type="InterPro" id="IPR027417">
    <property type="entry name" value="P-loop_NTPase"/>
</dbReference>
<dbReference type="InterPro" id="IPR011545">
    <property type="entry name" value="DEAD/DEAH_box_helicase_dom"/>
</dbReference>
<dbReference type="PANTHER" id="PTHR18934">
    <property type="entry name" value="ATP-DEPENDENT RNA HELICASE"/>
    <property type="match status" value="1"/>
</dbReference>
<feature type="region of interest" description="Disordered" evidence="8">
    <location>
        <begin position="604"/>
        <end position="636"/>
    </location>
</feature>
<dbReference type="Gene3D" id="1.20.120.1080">
    <property type="match status" value="1"/>
</dbReference>
<dbReference type="GO" id="GO:0005524">
    <property type="term" value="F:ATP binding"/>
    <property type="evidence" value="ECO:0007669"/>
    <property type="project" value="UniProtKB-KW"/>
</dbReference>
<feature type="compositionally biased region" description="Polar residues" evidence="8">
    <location>
        <begin position="238"/>
        <end position="260"/>
    </location>
</feature>
<dbReference type="EMBL" id="HBUF01056727">
    <property type="protein sequence ID" value="CAG6624240.1"/>
    <property type="molecule type" value="Transcribed_RNA"/>
</dbReference>
<accession>A0A8D8M921</accession>
<dbReference type="InterPro" id="IPR014001">
    <property type="entry name" value="Helicase_ATP-bd"/>
</dbReference>
<dbReference type="CDD" id="cd18791">
    <property type="entry name" value="SF2_C_RHA"/>
    <property type="match status" value="1"/>
</dbReference>
<feature type="compositionally biased region" description="Acidic residues" evidence="8">
    <location>
        <begin position="563"/>
        <end position="572"/>
    </location>
</feature>
<proteinExistence type="inferred from homology"/>
<dbReference type="GO" id="GO:0003723">
    <property type="term" value="F:RNA binding"/>
    <property type="evidence" value="ECO:0007669"/>
    <property type="project" value="TreeGrafter"/>
</dbReference>
<evidence type="ECO:0000256" key="1">
    <source>
        <dbReference type="ARBA" id="ARBA00008792"/>
    </source>
</evidence>
<evidence type="ECO:0000259" key="9">
    <source>
        <dbReference type="PROSITE" id="PS51192"/>
    </source>
</evidence>
<dbReference type="Pfam" id="PF04408">
    <property type="entry name" value="WHD_HA2"/>
    <property type="match status" value="1"/>
</dbReference>
<dbReference type="SUPFAM" id="SSF52540">
    <property type="entry name" value="P-loop containing nucleoside triphosphate hydrolases"/>
    <property type="match status" value="1"/>
</dbReference>
<dbReference type="PROSITE" id="PS00690">
    <property type="entry name" value="DEAH_ATP_HELICASE"/>
    <property type="match status" value="1"/>
</dbReference>
<dbReference type="Pfam" id="PF00270">
    <property type="entry name" value="DEAD"/>
    <property type="match status" value="1"/>
</dbReference>
<evidence type="ECO:0000256" key="6">
    <source>
        <dbReference type="ARBA" id="ARBA00022840"/>
    </source>
</evidence>
<dbReference type="Pfam" id="PF07717">
    <property type="entry name" value="OB_NTP_bind"/>
    <property type="match status" value="1"/>
</dbReference>
<dbReference type="SMART" id="SM00847">
    <property type="entry name" value="HA2"/>
    <property type="match status" value="1"/>
</dbReference>
<feature type="region of interest" description="Disordered" evidence="8">
    <location>
        <begin position="131"/>
        <end position="268"/>
    </location>
</feature>
<name>A0A8D8M921_9HEMI</name>
<feature type="compositionally biased region" description="Acidic residues" evidence="8">
    <location>
        <begin position="609"/>
        <end position="636"/>
    </location>
</feature>
<organism evidence="11">
    <name type="scientific">Cacopsylla melanoneura</name>
    <dbReference type="NCBI Taxonomy" id="428564"/>
    <lineage>
        <taxon>Eukaryota</taxon>
        <taxon>Metazoa</taxon>
        <taxon>Ecdysozoa</taxon>
        <taxon>Arthropoda</taxon>
        <taxon>Hexapoda</taxon>
        <taxon>Insecta</taxon>
        <taxon>Pterygota</taxon>
        <taxon>Neoptera</taxon>
        <taxon>Paraneoptera</taxon>
        <taxon>Hemiptera</taxon>
        <taxon>Sternorrhyncha</taxon>
        <taxon>Psylloidea</taxon>
        <taxon>Psyllidae</taxon>
        <taxon>Psyllinae</taxon>
        <taxon>Cacopsylla</taxon>
    </lineage>
</organism>
<dbReference type="InterPro" id="IPR001650">
    <property type="entry name" value="Helicase_C-like"/>
</dbReference>
<evidence type="ECO:0000256" key="5">
    <source>
        <dbReference type="ARBA" id="ARBA00022806"/>
    </source>
</evidence>
<dbReference type="Pfam" id="PF21010">
    <property type="entry name" value="HA2_C"/>
    <property type="match status" value="1"/>
</dbReference>
<feature type="domain" description="Helicase C-terminal" evidence="10">
    <location>
        <begin position="576"/>
        <end position="782"/>
    </location>
</feature>
<comment type="catalytic activity">
    <reaction evidence="7">
        <text>ATP + H2O = ADP + phosphate + H(+)</text>
        <dbReference type="Rhea" id="RHEA:13065"/>
        <dbReference type="ChEBI" id="CHEBI:15377"/>
        <dbReference type="ChEBI" id="CHEBI:15378"/>
        <dbReference type="ChEBI" id="CHEBI:30616"/>
        <dbReference type="ChEBI" id="CHEBI:43474"/>
        <dbReference type="ChEBI" id="CHEBI:456216"/>
        <dbReference type="EC" id="3.6.4.13"/>
    </reaction>
</comment>
<dbReference type="PROSITE" id="PS51192">
    <property type="entry name" value="HELICASE_ATP_BIND_1"/>
    <property type="match status" value="1"/>
</dbReference>
<dbReference type="InterPro" id="IPR048333">
    <property type="entry name" value="HA2_WH"/>
</dbReference>
<sequence>MKSKKGHNWKARQVVEATVIENPSDKVPVELSVKTDAYDASNPLVLPSKKREIKIKRKNVQVKKLLSKTQRKKLEKIVEKKKKKENRAALFETLAKVQASDEILNRLTSISDVQTKGLKRMKDAGDQIMRQTVDDEEAGDAVSSIAGSGKRRRLLLGLSNDSKKMKTTKDPSVVGFESSSEEETSESEEEEETDVKEEEEMSAEEQEEKETPEEEEVEIISEKDVKTENNIVVEGEVSRNSTVETNSNNKSSLNENQSIGKQEPKKFPGPVRPAVFVPVLRKPSIQASRLKLPILAEEQTVMETINEHDIVIVAGETGSGKTTQIPQFLYEAGYTSKKLIGITEPRRVAAISMSRRVAEELNLGSDVVSYLIRFEGNVTPRTKIKFMTDGVLLKEIQSDFLLTSYSVIILDEAHERSVYTDILIGLLSRIVPLRAKRGDSLKLIIMSATLRISDFTENARLFKIPPPVIQVDARQFPVTIHFNKKTATDYMQEAFIKACKIHAKLPEGGLLIFVTGQKEVCSLVRKLKHTFPYKKHKDKSKTDKERESFEVKVKDKENNQRDENEDESDHYEDDLSMKRIMDKVKRNKKKNVVTLPEINLDNYAVAPNDDTEGDLLDEEETEDVLEEEDEEEGEGGDLAERVAMYSAATSAPLWVLPLYSLLPTHKQAKVFESIPEGCRLCVVATNVAETSLTIPNVKYVVDTGRTKTRLYDKITGISAFTVTWTSQASANQRAGRAGRQGPGHCYRLYSSAVFNDEFEKFSVPEIQRKPVDDLLLQMKSMSIHRVVNFPFPSAPDVIQLRAGERRLALLGALQPVRVNSKGNKMKNIDEYCSKLTPLGEAMSLFPVSPRFGKMLCLSHQHALLPYTVAIVAALSVQELLLGADSDVARIRTKWAGVNNSLLLGDLMVLLRSVGAAEKANVNGNMEDFCNKHGLRLKAVVETRKLRIQLTNELNVNIPDLDLCVDPDMPPPTDTQARLLRQIALAGMVDQVARLVPDEEKKALGVPKKKPLYAIPEMEEGVYLHSGSVLRKTMPEWVVYEEIFQTGDPGQEKMIMRGITAIEPEWLPIYTPSLCSFSPPLEDPPPRYISSSKKLLCHVNATFGKSGWPLPVVEIDMPKGLDRFKWFAVFLLDGSICPKLSKYVKSLLSTPTTMVKSWASLQRRTEILLQALVQKQTDNVDRLLSLWSTEPAYLRSEYLQWLPESAHNEVTAVWPPV</sequence>
<dbReference type="SMART" id="SM00487">
    <property type="entry name" value="DEXDc"/>
    <property type="match status" value="1"/>
</dbReference>
<dbReference type="GO" id="GO:0016787">
    <property type="term" value="F:hydrolase activity"/>
    <property type="evidence" value="ECO:0007669"/>
    <property type="project" value="UniProtKB-KW"/>
</dbReference>
<feature type="compositionally biased region" description="Basic and acidic residues" evidence="8">
    <location>
        <begin position="540"/>
        <end position="562"/>
    </location>
</feature>